<dbReference type="AlphaFoldDB" id="A0AAD4Q5A4"/>
<gene>
    <name evidence="2" type="ORF">BGW36DRAFT_355425</name>
</gene>
<feature type="domain" description="Azaphilone pigments biosynthesis cluster protein L N-terminal" evidence="1">
    <location>
        <begin position="2"/>
        <end position="189"/>
    </location>
</feature>
<protein>
    <recommendedName>
        <fullName evidence="1">Azaphilone pigments biosynthesis cluster protein L N-terminal domain-containing protein</fullName>
    </recommendedName>
</protein>
<dbReference type="Pfam" id="PF17111">
    <property type="entry name" value="PigL_N"/>
    <property type="match status" value="1"/>
</dbReference>
<name>A0AAD4Q5A4_9EURO</name>
<dbReference type="Proteomes" id="UP001201262">
    <property type="component" value="Unassembled WGS sequence"/>
</dbReference>
<dbReference type="InterPro" id="IPR031348">
    <property type="entry name" value="PigL_N"/>
</dbReference>
<comment type="caution">
    <text evidence="2">The sequence shown here is derived from an EMBL/GenBank/DDBJ whole genome shotgun (WGS) entry which is preliminary data.</text>
</comment>
<proteinExistence type="predicted"/>
<dbReference type="RefSeq" id="XP_046077064.1">
    <property type="nucleotide sequence ID" value="XM_046213646.1"/>
</dbReference>
<evidence type="ECO:0000313" key="3">
    <source>
        <dbReference type="Proteomes" id="UP001201262"/>
    </source>
</evidence>
<dbReference type="EMBL" id="JAJTJA010000002">
    <property type="protein sequence ID" value="KAH8704046.1"/>
    <property type="molecule type" value="Genomic_DNA"/>
</dbReference>
<accession>A0AAD4Q5A4</accession>
<sequence>MADPLSTTANTIAVAQLTYFTVKTVYQTITGLRDGPKSLQDLGPDLENLHKTINSMQQELEKQGNDANLSDEQKQNLIEIQPSLQGCHSICRDFQDKINNTLRHSKDGRVSFRDRLMVQFKENEIAEFRKKLLDFKTTFIVCIDLLNFKSISQNLERTKSLEYTFEKTANMLLGRIEELRISKEEILESSLVRSEIQQPDASEVLSAIEQHTIILTHCQKSIMAALQQTTKTTGHSYKNIALKNTSRVMMGDMGQVQRGAIYHSYDGISVEGPSIVVAGNMDGNVAKDFLNMN</sequence>
<evidence type="ECO:0000259" key="1">
    <source>
        <dbReference type="Pfam" id="PF17111"/>
    </source>
</evidence>
<keyword evidence="3" id="KW-1185">Reference proteome</keyword>
<reference evidence="2" key="1">
    <citation type="submission" date="2021-12" db="EMBL/GenBank/DDBJ databases">
        <title>Convergent genome expansion in fungi linked to evolution of root-endophyte symbiosis.</title>
        <authorList>
            <consortium name="DOE Joint Genome Institute"/>
            <person name="Ke Y.-H."/>
            <person name="Bonito G."/>
            <person name="Liao H.-L."/>
            <person name="Looney B."/>
            <person name="Rojas-Flechas A."/>
            <person name="Nash J."/>
            <person name="Hameed K."/>
            <person name="Schadt C."/>
            <person name="Martin F."/>
            <person name="Crous P.W."/>
            <person name="Miettinen O."/>
            <person name="Magnuson J.K."/>
            <person name="Labbe J."/>
            <person name="Jacobson D."/>
            <person name="Doktycz M.J."/>
            <person name="Veneault-Fourrey C."/>
            <person name="Kuo A."/>
            <person name="Mondo S."/>
            <person name="Calhoun S."/>
            <person name="Riley R."/>
            <person name="Ohm R."/>
            <person name="LaButti K."/>
            <person name="Andreopoulos B."/>
            <person name="Pangilinan J."/>
            <person name="Nolan M."/>
            <person name="Tritt A."/>
            <person name="Clum A."/>
            <person name="Lipzen A."/>
            <person name="Daum C."/>
            <person name="Barry K."/>
            <person name="Grigoriev I.V."/>
            <person name="Vilgalys R."/>
        </authorList>
    </citation>
    <scope>NUCLEOTIDE SEQUENCE</scope>
    <source>
        <strain evidence="2">PMI_201</strain>
    </source>
</reference>
<evidence type="ECO:0000313" key="2">
    <source>
        <dbReference type="EMBL" id="KAH8704046.1"/>
    </source>
</evidence>
<organism evidence="2 3">
    <name type="scientific">Talaromyces proteolyticus</name>
    <dbReference type="NCBI Taxonomy" id="1131652"/>
    <lineage>
        <taxon>Eukaryota</taxon>
        <taxon>Fungi</taxon>
        <taxon>Dikarya</taxon>
        <taxon>Ascomycota</taxon>
        <taxon>Pezizomycotina</taxon>
        <taxon>Eurotiomycetes</taxon>
        <taxon>Eurotiomycetidae</taxon>
        <taxon>Eurotiales</taxon>
        <taxon>Trichocomaceae</taxon>
        <taxon>Talaromyces</taxon>
        <taxon>Talaromyces sect. Bacilispori</taxon>
    </lineage>
</organism>
<dbReference type="GeneID" id="70243933"/>